<protein>
    <submittedName>
        <fullName evidence="1">Helix-turn-helix domain-containing protein</fullName>
    </submittedName>
</protein>
<dbReference type="EMBL" id="CP035758">
    <property type="protein sequence ID" value="QBD77464.1"/>
    <property type="molecule type" value="Genomic_DNA"/>
</dbReference>
<dbReference type="AlphaFoldDB" id="A0A4P6JQA7"/>
<proteinExistence type="predicted"/>
<reference evidence="1 2" key="1">
    <citation type="submission" date="2019-01" db="EMBL/GenBank/DDBJ databases">
        <title>Ktedonosporobacter rubrisoli SCAWS-G2.</title>
        <authorList>
            <person name="Huang Y."/>
            <person name="Yan B."/>
        </authorList>
    </citation>
    <scope>NUCLEOTIDE SEQUENCE [LARGE SCALE GENOMIC DNA]</scope>
    <source>
        <strain evidence="1 2">SCAWS-G2</strain>
    </source>
</reference>
<sequence>MQLLIEADVLSSRVLPIPLFFLLRRFAEEKFAGLADKSHARKKVRKVDISTIQEIKKLSENPDIGAYRVSAALEQMDIKLSRSTCRRYLSINRKPDHLRR</sequence>
<evidence type="ECO:0000313" key="1">
    <source>
        <dbReference type="EMBL" id="QBD77464.1"/>
    </source>
</evidence>
<evidence type="ECO:0000313" key="2">
    <source>
        <dbReference type="Proteomes" id="UP000290365"/>
    </source>
</evidence>
<accession>A0A4P6JQA7</accession>
<gene>
    <name evidence="1" type="ORF">EPA93_16280</name>
</gene>
<organism evidence="1 2">
    <name type="scientific">Ktedonosporobacter rubrisoli</name>
    <dbReference type="NCBI Taxonomy" id="2509675"/>
    <lineage>
        <taxon>Bacteria</taxon>
        <taxon>Bacillati</taxon>
        <taxon>Chloroflexota</taxon>
        <taxon>Ktedonobacteria</taxon>
        <taxon>Ktedonobacterales</taxon>
        <taxon>Ktedonosporobacteraceae</taxon>
        <taxon>Ktedonosporobacter</taxon>
    </lineage>
</organism>
<name>A0A4P6JQA7_KTERU</name>
<dbReference type="Pfam" id="PF13565">
    <property type="entry name" value="HTH_32"/>
    <property type="match status" value="1"/>
</dbReference>
<dbReference type="KEGG" id="kbs:EPA93_16280"/>
<keyword evidence="2" id="KW-1185">Reference proteome</keyword>
<dbReference type="Proteomes" id="UP000290365">
    <property type="component" value="Chromosome"/>
</dbReference>